<evidence type="ECO:0000313" key="3">
    <source>
        <dbReference type="EMBL" id="GBP27119.1"/>
    </source>
</evidence>
<keyword evidence="2" id="KW-0812">Transmembrane</keyword>
<keyword evidence="2" id="KW-1133">Transmembrane helix</keyword>
<reference evidence="3 4" key="1">
    <citation type="journal article" date="2019" name="Commun. Biol.">
        <title>The bagworm genome reveals a unique fibroin gene that provides high tensile strength.</title>
        <authorList>
            <person name="Kono N."/>
            <person name="Nakamura H."/>
            <person name="Ohtoshi R."/>
            <person name="Tomita M."/>
            <person name="Numata K."/>
            <person name="Arakawa K."/>
        </authorList>
    </citation>
    <scope>NUCLEOTIDE SEQUENCE [LARGE SCALE GENOMIC DNA]</scope>
</reference>
<evidence type="ECO:0000256" key="2">
    <source>
        <dbReference type="SAM" id="Phobius"/>
    </source>
</evidence>
<evidence type="ECO:0000256" key="1">
    <source>
        <dbReference type="SAM" id="MobiDB-lite"/>
    </source>
</evidence>
<comment type="caution">
    <text evidence="3">The sequence shown here is derived from an EMBL/GenBank/DDBJ whole genome shotgun (WGS) entry which is preliminary data.</text>
</comment>
<name>A0A4C1ULC2_EUMVA</name>
<keyword evidence="4" id="KW-1185">Reference proteome</keyword>
<dbReference type="Proteomes" id="UP000299102">
    <property type="component" value="Unassembled WGS sequence"/>
</dbReference>
<protein>
    <submittedName>
        <fullName evidence="3">Uncharacterized protein</fullName>
    </submittedName>
</protein>
<feature type="transmembrane region" description="Helical" evidence="2">
    <location>
        <begin position="79"/>
        <end position="103"/>
    </location>
</feature>
<proteinExistence type="predicted"/>
<organism evidence="3 4">
    <name type="scientific">Eumeta variegata</name>
    <name type="common">Bagworm moth</name>
    <name type="synonym">Eumeta japonica</name>
    <dbReference type="NCBI Taxonomy" id="151549"/>
    <lineage>
        <taxon>Eukaryota</taxon>
        <taxon>Metazoa</taxon>
        <taxon>Ecdysozoa</taxon>
        <taxon>Arthropoda</taxon>
        <taxon>Hexapoda</taxon>
        <taxon>Insecta</taxon>
        <taxon>Pterygota</taxon>
        <taxon>Neoptera</taxon>
        <taxon>Endopterygota</taxon>
        <taxon>Lepidoptera</taxon>
        <taxon>Glossata</taxon>
        <taxon>Ditrysia</taxon>
        <taxon>Tineoidea</taxon>
        <taxon>Psychidae</taxon>
        <taxon>Oiketicinae</taxon>
        <taxon>Eumeta</taxon>
    </lineage>
</organism>
<evidence type="ECO:0000313" key="4">
    <source>
        <dbReference type="Proteomes" id="UP000299102"/>
    </source>
</evidence>
<feature type="transmembrane region" description="Helical" evidence="2">
    <location>
        <begin position="44"/>
        <end position="67"/>
    </location>
</feature>
<accession>A0A4C1ULC2</accession>
<dbReference type="AlphaFoldDB" id="A0A4C1ULC2"/>
<sequence length="216" mass="24145">MRTQIPISSFEEKDILWFAPSFAFIRLELCLRVGDRDPKTPLPLHRLCLIIGTAVGFFLVRAPLWCFRQSVLRRANSSLSLFLAFGWLSSVTLYWVLVVAGHLPRTTCPLEVRGTQEETPVTYTAWRPVTGASSELVAKGNKLFRRVKTESAGGTRQSQLDQHGRLKLQRKQTLNYKKAEVRTRRITFLGMHEANINGREGTAGTSAGPAPPAPAK</sequence>
<gene>
    <name evidence="3" type="ORF">EVAR_16790_1</name>
</gene>
<keyword evidence="2" id="KW-0472">Membrane</keyword>
<feature type="region of interest" description="Disordered" evidence="1">
    <location>
        <begin position="197"/>
        <end position="216"/>
    </location>
</feature>
<dbReference type="EMBL" id="BGZK01000189">
    <property type="protein sequence ID" value="GBP27119.1"/>
    <property type="molecule type" value="Genomic_DNA"/>
</dbReference>